<feature type="chain" id="PRO_5004824735" evidence="1">
    <location>
        <begin position="19"/>
        <end position="310"/>
    </location>
</feature>
<proteinExistence type="predicted"/>
<evidence type="ECO:0000313" key="3">
    <source>
        <dbReference type="Proteomes" id="UP000030752"/>
    </source>
</evidence>
<dbReference type="EMBL" id="KB822719">
    <property type="protein sequence ID" value="ETN41314.1"/>
    <property type="molecule type" value="Genomic_DNA"/>
</dbReference>
<accession>W2S038</accession>
<feature type="signal peptide" evidence="1">
    <location>
        <begin position="1"/>
        <end position="18"/>
    </location>
</feature>
<dbReference type="eggNOG" id="ENOG502SJAM">
    <property type="taxonomic scope" value="Eukaryota"/>
</dbReference>
<dbReference type="OrthoDB" id="4148174at2759"/>
<dbReference type="RefSeq" id="XP_008715823.1">
    <property type="nucleotide sequence ID" value="XM_008717601.1"/>
</dbReference>
<dbReference type="AlphaFoldDB" id="W2S038"/>
<dbReference type="VEuPathDB" id="FungiDB:HMPREF1541_03249"/>
<dbReference type="HOGENOM" id="CLU_912166_0_0_1"/>
<gene>
    <name evidence="2" type="ORF">HMPREF1541_03249</name>
</gene>
<dbReference type="Proteomes" id="UP000030752">
    <property type="component" value="Unassembled WGS sequence"/>
</dbReference>
<evidence type="ECO:0000256" key="1">
    <source>
        <dbReference type="SAM" id="SignalP"/>
    </source>
</evidence>
<reference evidence="2 3" key="1">
    <citation type="submission" date="2013-03" db="EMBL/GenBank/DDBJ databases">
        <title>The Genome Sequence of Phialophora europaea CBS 101466.</title>
        <authorList>
            <consortium name="The Broad Institute Genomics Platform"/>
            <person name="Cuomo C."/>
            <person name="de Hoog S."/>
            <person name="Gorbushina A."/>
            <person name="Walker B."/>
            <person name="Young S.K."/>
            <person name="Zeng Q."/>
            <person name="Gargeya S."/>
            <person name="Fitzgerald M."/>
            <person name="Haas B."/>
            <person name="Abouelleil A."/>
            <person name="Allen A.W."/>
            <person name="Alvarado L."/>
            <person name="Arachchi H.M."/>
            <person name="Berlin A.M."/>
            <person name="Chapman S.B."/>
            <person name="Gainer-Dewar J."/>
            <person name="Goldberg J."/>
            <person name="Griggs A."/>
            <person name="Gujja S."/>
            <person name="Hansen M."/>
            <person name="Howarth C."/>
            <person name="Imamovic A."/>
            <person name="Ireland A."/>
            <person name="Larimer J."/>
            <person name="McCowan C."/>
            <person name="Murphy C."/>
            <person name="Pearson M."/>
            <person name="Poon T.W."/>
            <person name="Priest M."/>
            <person name="Roberts A."/>
            <person name="Saif S."/>
            <person name="Shea T."/>
            <person name="Sisk P."/>
            <person name="Sykes S."/>
            <person name="Wortman J."/>
            <person name="Nusbaum C."/>
            <person name="Birren B."/>
        </authorList>
    </citation>
    <scope>NUCLEOTIDE SEQUENCE [LARGE SCALE GENOMIC DNA]</scope>
    <source>
        <strain evidence="2 3">CBS 101466</strain>
    </source>
</reference>
<keyword evidence="3" id="KW-1185">Reference proteome</keyword>
<name>W2S038_CYPE1</name>
<sequence>MRSTCALLLLSLLPATLAQDSDGYTGYNLTLTGDNDSAYYETANTAANTSNPDYPPPDVYLNASVHVGEIFILVRELEAKVNIDAQVLQLLEFNAGVDVSVDRIRLQIQNVTAKVELTARLSNLVAMVSSVLDSVDLNPILAELGNLTGGIIGGVGDVIGGVIGDGDSGSNGTVDGTTGTLAERSFSSQLANGILYSINDYGGNVHTNRVLSQDGDLVDQSLDNGGIVYNQRVVGRFDTDMEFTGREREGVIFDGQSVTEREYIYRPFPGIEVISQVFTNDAGDVVATRLISELEGGGSSTISNDDEAEQ</sequence>
<protein>
    <submittedName>
        <fullName evidence="2">Uncharacterized protein</fullName>
    </submittedName>
</protein>
<keyword evidence="1" id="KW-0732">Signal</keyword>
<dbReference type="InParanoid" id="W2S038"/>
<organism evidence="2 3">
    <name type="scientific">Cyphellophora europaea (strain CBS 101466)</name>
    <name type="common">Phialophora europaea</name>
    <dbReference type="NCBI Taxonomy" id="1220924"/>
    <lineage>
        <taxon>Eukaryota</taxon>
        <taxon>Fungi</taxon>
        <taxon>Dikarya</taxon>
        <taxon>Ascomycota</taxon>
        <taxon>Pezizomycotina</taxon>
        <taxon>Eurotiomycetes</taxon>
        <taxon>Chaetothyriomycetidae</taxon>
        <taxon>Chaetothyriales</taxon>
        <taxon>Cyphellophoraceae</taxon>
        <taxon>Cyphellophora</taxon>
    </lineage>
</organism>
<evidence type="ECO:0000313" key="2">
    <source>
        <dbReference type="EMBL" id="ETN41314.1"/>
    </source>
</evidence>
<dbReference type="GeneID" id="19970588"/>